<proteinExistence type="predicted"/>
<dbReference type="OrthoDB" id="881805at2"/>
<reference evidence="1 2" key="1">
    <citation type="journal article" date="2015" name="Genome Announc.">
        <title>Complete Genome Sequence of the Novel Leech Symbiont Mucinivorans hirudinis M3T.</title>
        <authorList>
            <person name="Nelson M.C."/>
            <person name="Bomar L."/>
            <person name="Graf J."/>
        </authorList>
    </citation>
    <scope>NUCLEOTIDE SEQUENCE [LARGE SCALE GENOMIC DNA]</scope>
    <source>
        <strain evidence="2">M3</strain>
    </source>
</reference>
<name>A0A060R8B9_9BACT</name>
<organism evidence="1 2">
    <name type="scientific">Mucinivorans hirudinis</name>
    <dbReference type="NCBI Taxonomy" id="1433126"/>
    <lineage>
        <taxon>Bacteria</taxon>
        <taxon>Pseudomonadati</taxon>
        <taxon>Bacteroidota</taxon>
        <taxon>Bacteroidia</taxon>
        <taxon>Bacteroidales</taxon>
        <taxon>Rikenellaceae</taxon>
        <taxon>Mucinivorans</taxon>
    </lineage>
</organism>
<dbReference type="Proteomes" id="UP000027616">
    <property type="component" value="Chromosome I"/>
</dbReference>
<dbReference type="STRING" id="1433126.BN938_1570"/>
<gene>
    <name evidence="1" type="ORF">BN938_1570</name>
</gene>
<keyword evidence="2" id="KW-1185">Reference proteome</keyword>
<evidence type="ECO:0000313" key="1">
    <source>
        <dbReference type="EMBL" id="CDN31657.1"/>
    </source>
</evidence>
<dbReference type="KEGG" id="rbc:BN938_1570"/>
<sequence>MARVEILVEEQSMECCLREILPKIVSDNWTLDENYFIRSHQGKSDLRKSIPTKIRTFSHWWEPVAVIILHDQDSADCVTLKKDLIELCGDCNVPILVRVVCRELESWYLGDLRAVESAYAKFRSENYLRRAQFRNPDQLGAKDYLRIILPEYQPLYSSKVTAKYMNIEGNNSESFRQFVLGVRRIFSQMEHK</sequence>
<dbReference type="HOGENOM" id="CLU_109798_1_0_10"/>
<dbReference type="PATRIC" id="fig|1433126.3.peg.1555"/>
<dbReference type="eggNOG" id="ENOG502ZYZ6">
    <property type="taxonomic scope" value="Bacteria"/>
</dbReference>
<protein>
    <recommendedName>
        <fullName evidence="3">DUF4276 family protein</fullName>
    </recommendedName>
</protein>
<evidence type="ECO:0008006" key="3">
    <source>
        <dbReference type="Google" id="ProtNLM"/>
    </source>
</evidence>
<evidence type="ECO:0000313" key="2">
    <source>
        <dbReference type="Proteomes" id="UP000027616"/>
    </source>
</evidence>
<dbReference type="AlphaFoldDB" id="A0A060R8B9"/>
<dbReference type="EMBL" id="HG934468">
    <property type="protein sequence ID" value="CDN31657.1"/>
    <property type="molecule type" value="Genomic_DNA"/>
</dbReference>
<accession>A0A060R8B9</accession>